<name>A0AAE1R2I3_9SOLA</name>
<organism evidence="1 2">
    <name type="scientific">Anisodus tanguticus</name>
    <dbReference type="NCBI Taxonomy" id="243964"/>
    <lineage>
        <taxon>Eukaryota</taxon>
        <taxon>Viridiplantae</taxon>
        <taxon>Streptophyta</taxon>
        <taxon>Embryophyta</taxon>
        <taxon>Tracheophyta</taxon>
        <taxon>Spermatophyta</taxon>
        <taxon>Magnoliopsida</taxon>
        <taxon>eudicotyledons</taxon>
        <taxon>Gunneridae</taxon>
        <taxon>Pentapetalae</taxon>
        <taxon>asterids</taxon>
        <taxon>lamiids</taxon>
        <taxon>Solanales</taxon>
        <taxon>Solanaceae</taxon>
        <taxon>Solanoideae</taxon>
        <taxon>Hyoscyameae</taxon>
        <taxon>Anisodus</taxon>
    </lineage>
</organism>
<dbReference type="EMBL" id="JAVYJV010000020">
    <property type="protein sequence ID" value="KAK4344444.1"/>
    <property type="molecule type" value="Genomic_DNA"/>
</dbReference>
<sequence length="232" mass="26174">MKHSSECEWSMNLAKQRLERATNSLYTLPSELRGPKEVVEKNGKSAKRTTNLVERSLGRGDTSPCTAPHSARKVLQNAKHIVRSRFQGEFKSKSSTRRKRKASYQNALCALRENTQNSLNNNGVLATPPSFIVVVVEAFSQEKFITTYIDVLSDSFSKCPIDIFLSLQEKTLTGRILCKDGHCSSLGTTKRRLSKRLSPRSILERKSARERASSVKEKEFIKRLLESAVNQK</sequence>
<gene>
    <name evidence="1" type="ORF">RND71_037538</name>
</gene>
<dbReference type="Proteomes" id="UP001291623">
    <property type="component" value="Unassembled WGS sequence"/>
</dbReference>
<accession>A0AAE1R2I3</accession>
<keyword evidence="2" id="KW-1185">Reference proteome</keyword>
<protein>
    <submittedName>
        <fullName evidence="1">Uncharacterized protein</fullName>
    </submittedName>
</protein>
<comment type="caution">
    <text evidence="1">The sequence shown here is derived from an EMBL/GenBank/DDBJ whole genome shotgun (WGS) entry which is preliminary data.</text>
</comment>
<reference evidence="1" key="1">
    <citation type="submission" date="2023-12" db="EMBL/GenBank/DDBJ databases">
        <title>Genome assembly of Anisodus tanguticus.</title>
        <authorList>
            <person name="Wang Y.-J."/>
        </authorList>
    </citation>
    <scope>NUCLEOTIDE SEQUENCE</scope>
    <source>
        <strain evidence="1">KB-2021</strain>
        <tissue evidence="1">Leaf</tissue>
    </source>
</reference>
<proteinExistence type="predicted"/>
<evidence type="ECO:0000313" key="1">
    <source>
        <dbReference type="EMBL" id="KAK4344444.1"/>
    </source>
</evidence>
<dbReference type="AlphaFoldDB" id="A0AAE1R2I3"/>
<evidence type="ECO:0000313" key="2">
    <source>
        <dbReference type="Proteomes" id="UP001291623"/>
    </source>
</evidence>